<name>A0A6C1DY31_SACPS</name>
<evidence type="ECO:0000313" key="12">
    <source>
        <dbReference type="Proteomes" id="UP000501346"/>
    </source>
</evidence>
<evidence type="ECO:0000256" key="9">
    <source>
        <dbReference type="ARBA" id="ARBA00023136"/>
    </source>
</evidence>
<keyword evidence="5 10" id="KW-0812">Transmembrane</keyword>
<evidence type="ECO:0000256" key="3">
    <source>
        <dbReference type="ARBA" id="ARBA00012132"/>
    </source>
</evidence>
<evidence type="ECO:0000256" key="5">
    <source>
        <dbReference type="ARBA" id="ARBA00022692"/>
    </source>
</evidence>
<feature type="transmembrane region" description="Helical" evidence="10">
    <location>
        <begin position="330"/>
        <end position="345"/>
    </location>
</feature>
<gene>
    <name evidence="11" type="primary">SEC59_1</name>
    <name evidence="11" type="ORF">GRS66_003915</name>
</gene>
<keyword evidence="9 10" id="KW-0472">Membrane</keyword>
<keyword evidence="7" id="KW-0256">Endoplasmic reticulum</keyword>
<keyword evidence="6 11" id="KW-0418">Kinase</keyword>
<evidence type="ECO:0000256" key="6">
    <source>
        <dbReference type="ARBA" id="ARBA00022777"/>
    </source>
</evidence>
<feature type="transmembrane region" description="Helical" evidence="10">
    <location>
        <begin position="156"/>
        <end position="172"/>
    </location>
</feature>
<evidence type="ECO:0000256" key="1">
    <source>
        <dbReference type="ARBA" id="ARBA00004477"/>
    </source>
</evidence>
<dbReference type="GO" id="GO:0043048">
    <property type="term" value="P:dolichyl monophosphate biosynthetic process"/>
    <property type="evidence" value="ECO:0007669"/>
    <property type="project" value="TreeGrafter"/>
</dbReference>
<evidence type="ECO:0000256" key="8">
    <source>
        <dbReference type="ARBA" id="ARBA00022989"/>
    </source>
</evidence>
<keyword evidence="8 10" id="KW-1133">Transmembrane helix</keyword>
<dbReference type="GO" id="GO:0005789">
    <property type="term" value="C:endoplasmic reticulum membrane"/>
    <property type="evidence" value="ECO:0007669"/>
    <property type="project" value="UniProtKB-SubCell"/>
</dbReference>
<feature type="transmembrane region" description="Helical" evidence="10">
    <location>
        <begin position="231"/>
        <end position="249"/>
    </location>
</feature>
<keyword evidence="12" id="KW-1185">Reference proteome</keyword>
<evidence type="ECO:0000256" key="4">
    <source>
        <dbReference type="ARBA" id="ARBA00022679"/>
    </source>
</evidence>
<reference evidence="11 12" key="1">
    <citation type="journal article" date="2019" name="BMC Genomics">
        <title>Chromosome level assembly and comparative genome analysis confirm lager-brewing yeasts originated from a single hybridization.</title>
        <authorList>
            <person name="Salazar A.N."/>
            <person name="Gorter de Vries A.R."/>
            <person name="van den Broek M."/>
            <person name="Brouwers N."/>
            <person name="de la Torre Cortes P."/>
            <person name="Kuijpers N.G.A."/>
            <person name="Daran J.G."/>
            <person name="Abeel T."/>
        </authorList>
    </citation>
    <scope>NUCLEOTIDE SEQUENCE [LARGE SCALE GENOMIC DNA]</scope>
    <source>
        <strain evidence="11 12">CBS 1483</strain>
    </source>
</reference>
<sequence>MVAIIPHASFTTIKLTQKTEGSQMPTEEICKINMRTRKFDVGGNSRDFECFYSNFVQTVILLGTFFYCVERLQPWSIVTADISYKQIFVNVFVVCLIMVGLIFTKYWQHGYKSLPKFDTIYSLYLPFMVSLLFDTSSTVINTILILSVLNSYRWRTQLVVIILQLCLIFFNFEAGDRLKNIISIVINSLLSLILKYIGQLKSLDNIDSNLFSILLTNILYVSEAGTVHFRILKGIILALTTIISINYVLKKVMHFKPFMLSISFAIGLPLFANTFIHLEDGENPLLWLVKYILESTIRQKILFAWSSILILSIPSILIEKDSLSLNTSRKLWHFIIFLLIIPSFQMDSNFVKIALSGTIPVFLSIEYIRFQNLPPLGSAIELQLRRFADDRDHSGPLIISYLYLLFGISTPLLMNNSPMGLIGLGIGDSLASIIGKRYGRIRWKGTQKTLEGTLAFIVTSFIVCLILLRFDKAAIFNHLTTLQLLTLCTLSGVLEGNSVLNDNILIPAFMMICEKLITL</sequence>
<dbReference type="InterPro" id="IPR032974">
    <property type="entry name" value="Polypren_kinase"/>
</dbReference>
<feature type="transmembrane region" description="Helical" evidence="10">
    <location>
        <begin position="127"/>
        <end position="149"/>
    </location>
</feature>
<dbReference type="Proteomes" id="UP000501346">
    <property type="component" value="Chromosome ScXIII"/>
</dbReference>
<evidence type="ECO:0000256" key="10">
    <source>
        <dbReference type="SAM" id="Phobius"/>
    </source>
</evidence>
<dbReference type="GO" id="GO:0004168">
    <property type="term" value="F:dolichol kinase activity"/>
    <property type="evidence" value="ECO:0007669"/>
    <property type="project" value="UniProtKB-EC"/>
</dbReference>
<feature type="transmembrane region" description="Helical" evidence="10">
    <location>
        <begin position="89"/>
        <end position="107"/>
    </location>
</feature>
<evidence type="ECO:0000256" key="2">
    <source>
        <dbReference type="ARBA" id="ARBA00010794"/>
    </source>
</evidence>
<evidence type="ECO:0000313" key="11">
    <source>
        <dbReference type="EMBL" id="QID81533.1"/>
    </source>
</evidence>
<dbReference type="PANTHER" id="PTHR13205:SF15">
    <property type="entry name" value="DOLICHOL KINASE"/>
    <property type="match status" value="1"/>
</dbReference>
<feature type="transmembrane region" description="Helical" evidence="10">
    <location>
        <begin position="450"/>
        <end position="468"/>
    </location>
</feature>
<feature type="transmembrane region" description="Helical" evidence="10">
    <location>
        <begin position="395"/>
        <end position="414"/>
    </location>
</feature>
<protein>
    <recommendedName>
        <fullName evidence="3">dolichol kinase</fullName>
        <ecNumber evidence="3">2.7.1.108</ecNumber>
    </recommendedName>
</protein>
<dbReference type="AlphaFoldDB" id="A0A6C1DY31"/>
<dbReference type="EC" id="2.7.1.108" evidence="3"/>
<feature type="transmembrane region" description="Helical" evidence="10">
    <location>
        <begin position="297"/>
        <end position="318"/>
    </location>
</feature>
<comment type="similarity">
    <text evidence="2">Belongs to the polyprenol kinase family.</text>
</comment>
<evidence type="ECO:0000256" key="7">
    <source>
        <dbReference type="ARBA" id="ARBA00022824"/>
    </source>
</evidence>
<dbReference type="OrthoDB" id="377083at2759"/>
<organism evidence="11 12">
    <name type="scientific">Saccharomyces pastorianus</name>
    <name type="common">Lager yeast</name>
    <name type="synonym">Saccharomyces cerevisiae x Saccharomyces eubayanus</name>
    <dbReference type="NCBI Taxonomy" id="27292"/>
    <lineage>
        <taxon>Eukaryota</taxon>
        <taxon>Fungi</taxon>
        <taxon>Dikarya</taxon>
        <taxon>Ascomycota</taxon>
        <taxon>Saccharomycotina</taxon>
        <taxon>Saccharomycetes</taxon>
        <taxon>Saccharomycetales</taxon>
        <taxon>Saccharomycetaceae</taxon>
        <taxon>Saccharomyces</taxon>
    </lineage>
</organism>
<accession>A0A6C1DY31</accession>
<proteinExistence type="inferred from homology"/>
<keyword evidence="4" id="KW-0808">Transferase</keyword>
<dbReference type="EMBL" id="CP048994">
    <property type="protein sequence ID" value="QID81533.1"/>
    <property type="molecule type" value="Genomic_DNA"/>
</dbReference>
<dbReference type="PANTHER" id="PTHR13205">
    <property type="entry name" value="TRANSMEMBRANE PROTEIN 15-RELATED"/>
    <property type="match status" value="1"/>
</dbReference>
<comment type="subcellular location">
    <subcellularLocation>
        <location evidence="1">Endoplasmic reticulum membrane</location>
        <topology evidence="1">Multi-pass membrane protein</topology>
    </subcellularLocation>
</comment>